<organism evidence="4">
    <name type="scientific">Kuenenia stuttgartiensis</name>
    <dbReference type="NCBI Taxonomy" id="174633"/>
    <lineage>
        <taxon>Bacteria</taxon>
        <taxon>Pseudomonadati</taxon>
        <taxon>Planctomycetota</taxon>
        <taxon>Candidatus Brocadiia</taxon>
        <taxon>Candidatus Brocadiales</taxon>
        <taxon>Candidatus Brocadiaceae</taxon>
        <taxon>Candidatus Kuenenia</taxon>
    </lineage>
</organism>
<sequence length="111" mass="12227">MGIFSGFQNKLQKTKLQIEIEARNVITVKNLLKTNPSLVTATYQNNYTALHLAAHEGQKAIVKTLISYGADIHARAKNGDTPLDIAKKRNHLAVVNILEGKGNHPGKKQDE</sequence>
<dbReference type="AlphaFoldDB" id="Q1Q5N2"/>
<dbReference type="SMART" id="SM00248">
    <property type="entry name" value="ANK"/>
    <property type="match status" value="2"/>
</dbReference>
<dbReference type="SUPFAM" id="SSF48403">
    <property type="entry name" value="Ankyrin repeat"/>
    <property type="match status" value="1"/>
</dbReference>
<evidence type="ECO:0000313" key="4">
    <source>
        <dbReference type="EMBL" id="CAJ75322.1"/>
    </source>
</evidence>
<dbReference type="KEGG" id="kst:KSMBR1_3807"/>
<dbReference type="PROSITE" id="PS50297">
    <property type="entry name" value="ANK_REP_REGION"/>
    <property type="match status" value="1"/>
</dbReference>
<protein>
    <submittedName>
        <fullName evidence="5">Putative ankyrin</fullName>
    </submittedName>
    <submittedName>
        <fullName evidence="4">Similar to Ankyrin</fullName>
    </submittedName>
</protein>
<dbReference type="EMBL" id="LT934425">
    <property type="protein sequence ID" value="SOH06280.1"/>
    <property type="molecule type" value="Genomic_DNA"/>
</dbReference>
<dbReference type="Pfam" id="PF12796">
    <property type="entry name" value="Ank_2"/>
    <property type="match status" value="1"/>
</dbReference>
<evidence type="ECO:0000313" key="8">
    <source>
        <dbReference type="Proteomes" id="UP000501926"/>
    </source>
</evidence>
<dbReference type="PANTHER" id="PTHR24198">
    <property type="entry name" value="ANKYRIN REPEAT AND PROTEIN KINASE DOMAIN-CONTAINING PROTEIN"/>
    <property type="match status" value="1"/>
</dbReference>
<keyword evidence="1" id="KW-0677">Repeat</keyword>
<evidence type="ECO:0000313" key="6">
    <source>
        <dbReference type="EMBL" id="SOH06280.1"/>
    </source>
</evidence>
<dbReference type="OrthoDB" id="260625at2"/>
<evidence type="ECO:0000256" key="3">
    <source>
        <dbReference type="PROSITE-ProRule" id="PRU00023"/>
    </source>
</evidence>
<evidence type="ECO:0000256" key="2">
    <source>
        <dbReference type="ARBA" id="ARBA00023043"/>
    </source>
</evidence>
<feature type="repeat" description="ANK" evidence="3">
    <location>
        <begin position="45"/>
        <end position="77"/>
    </location>
</feature>
<reference evidence="5 8" key="5">
    <citation type="submission" date="2020-02" db="EMBL/GenBank/DDBJ databases">
        <title>Newly sequenced genome of strain CSTR1 showed variability in Candidatus Kuenenia stuttgartiensis genomes.</title>
        <authorList>
            <person name="Ding C."/>
            <person name="Adrian L."/>
        </authorList>
    </citation>
    <scope>NUCLEOTIDE SEQUENCE [LARGE SCALE GENOMIC DNA]</scope>
    <source>
        <strain evidence="5 8">CSTR1</strain>
    </source>
</reference>
<dbReference type="EMBL" id="CP049055">
    <property type="protein sequence ID" value="QII12357.1"/>
    <property type="molecule type" value="Genomic_DNA"/>
</dbReference>
<dbReference type="EMBL" id="CT573071">
    <property type="protein sequence ID" value="CAJ75322.1"/>
    <property type="molecule type" value="Genomic_DNA"/>
</dbReference>
<dbReference type="PANTHER" id="PTHR24198:SF165">
    <property type="entry name" value="ANKYRIN REPEAT-CONTAINING PROTEIN-RELATED"/>
    <property type="match status" value="1"/>
</dbReference>
<reference evidence="6" key="4">
    <citation type="submission" date="2017-10" db="EMBL/GenBank/DDBJ databases">
        <authorList>
            <person name="Banno H."/>
            <person name="Chua N.-H."/>
        </authorList>
    </citation>
    <scope>NUCLEOTIDE SEQUENCE [LARGE SCALE GENOMIC DNA]</scope>
    <source>
        <strain evidence="6">Kuenenia_mbr1_ru-nijmegen</strain>
    </source>
</reference>
<proteinExistence type="predicted"/>
<dbReference type="PROSITE" id="PS50088">
    <property type="entry name" value="ANK_REPEAT"/>
    <property type="match status" value="1"/>
</dbReference>
<reference evidence="4" key="2">
    <citation type="submission" date="2006-01" db="EMBL/GenBank/DDBJ databases">
        <authorList>
            <person name="Genoscope"/>
        </authorList>
    </citation>
    <scope>NUCLEOTIDE SEQUENCE</scope>
</reference>
<dbReference type="Proteomes" id="UP000501926">
    <property type="component" value="Chromosome"/>
</dbReference>
<name>Q1Q5N2_KUEST</name>
<dbReference type="InterPro" id="IPR002110">
    <property type="entry name" value="Ankyrin_rpt"/>
</dbReference>
<evidence type="ECO:0000256" key="1">
    <source>
        <dbReference type="ARBA" id="ARBA00022737"/>
    </source>
</evidence>
<evidence type="ECO:0000313" key="5">
    <source>
        <dbReference type="EMBL" id="QII12357.1"/>
    </source>
</evidence>
<gene>
    <name evidence="4" type="primary">ankyrin</name>
    <name evidence="5" type="ORF">KsCSTR_29780</name>
    <name evidence="6" type="ORF">KSMBR1_3807</name>
    <name evidence="4" type="ORF">kuste4560</name>
</gene>
<dbReference type="InterPro" id="IPR036770">
    <property type="entry name" value="Ankyrin_rpt-contain_sf"/>
</dbReference>
<reference evidence="4" key="1">
    <citation type="journal article" date="2006" name="Nature">
        <title>Deciphering the evolution and metabolism of an anammox bacterium from a community genome.</title>
        <authorList>
            <person name="Strous M."/>
            <person name="Pelletier E."/>
            <person name="Mangenot S."/>
            <person name="Rattei T."/>
            <person name="Lehner A."/>
            <person name="Taylor M.W."/>
            <person name="Horn M."/>
            <person name="Daims H."/>
            <person name="Bartol-Mavel D."/>
            <person name="Wincker P."/>
            <person name="Barbe V."/>
            <person name="Fonknechten N."/>
            <person name="Vallenet D."/>
            <person name="Segurens B."/>
            <person name="Schenowitz-Truong C."/>
            <person name="Medigue C."/>
            <person name="Collingro A."/>
            <person name="Snel B."/>
            <person name="Dutilh B.E."/>
            <person name="OpDenCamp H.J.M."/>
            <person name="vanDerDrift C."/>
            <person name="Cirpus I."/>
            <person name="vanDePas-Schoonen K.T."/>
            <person name="Harhangi H.R."/>
            <person name="vanNiftrik L."/>
            <person name="Schmid M."/>
            <person name="Keltjens J."/>
            <person name="vanDeVossenberg J."/>
            <person name="Kartal B."/>
            <person name="Meier H."/>
            <person name="Frishman D."/>
            <person name="Huynen M.A."/>
            <person name="Mewes H."/>
            <person name="Weissenbach J."/>
            <person name="Jetten M.S.M."/>
            <person name="Wagner M."/>
            <person name="LePaslier D."/>
        </authorList>
    </citation>
    <scope>NUCLEOTIDE SEQUENCE</scope>
</reference>
<evidence type="ECO:0000313" key="7">
    <source>
        <dbReference type="Proteomes" id="UP000221734"/>
    </source>
</evidence>
<dbReference type="Proteomes" id="UP000221734">
    <property type="component" value="Chromosome Kuenenia_stuttgartiensis_MBR1"/>
</dbReference>
<keyword evidence="7" id="KW-1185">Reference proteome</keyword>
<keyword evidence="2 3" id="KW-0040">ANK repeat</keyword>
<dbReference type="Gene3D" id="1.25.40.20">
    <property type="entry name" value="Ankyrin repeat-containing domain"/>
    <property type="match status" value="1"/>
</dbReference>
<dbReference type="RefSeq" id="WP_099326736.1">
    <property type="nucleotide sequence ID" value="NZ_CP049055.1"/>
</dbReference>
<reference evidence="7" key="3">
    <citation type="submission" date="2017-10" db="EMBL/GenBank/DDBJ databases">
        <authorList>
            <person name="Frank J."/>
        </authorList>
    </citation>
    <scope>NUCLEOTIDE SEQUENCE [LARGE SCALE GENOMIC DNA]</scope>
</reference>
<accession>Q1Q5N2</accession>